<evidence type="ECO:0000256" key="1">
    <source>
        <dbReference type="SAM" id="Phobius"/>
    </source>
</evidence>
<dbReference type="AlphaFoldDB" id="A0A1Z4KR91"/>
<evidence type="ECO:0000313" key="3">
    <source>
        <dbReference type="Proteomes" id="UP000217507"/>
    </source>
</evidence>
<gene>
    <name evidence="2" type="ORF">NIES23_42700</name>
</gene>
<name>A0A1Z4KR91_ANAVA</name>
<proteinExistence type="predicted"/>
<keyword evidence="1" id="KW-0472">Membrane</keyword>
<organism evidence="2 3">
    <name type="scientific">Trichormus variabilis NIES-23</name>
    <dbReference type="NCBI Taxonomy" id="1973479"/>
    <lineage>
        <taxon>Bacteria</taxon>
        <taxon>Bacillati</taxon>
        <taxon>Cyanobacteriota</taxon>
        <taxon>Cyanophyceae</taxon>
        <taxon>Nostocales</taxon>
        <taxon>Nostocaceae</taxon>
        <taxon>Trichormus</taxon>
    </lineage>
</organism>
<reference evidence="2 3" key="1">
    <citation type="submission" date="2017-06" db="EMBL/GenBank/DDBJ databases">
        <title>Genome sequencing of cyanobaciteial culture collection at National Institute for Environmental Studies (NIES).</title>
        <authorList>
            <person name="Hirose Y."/>
            <person name="Shimura Y."/>
            <person name="Fujisawa T."/>
            <person name="Nakamura Y."/>
            <person name="Kawachi M."/>
        </authorList>
    </citation>
    <scope>NUCLEOTIDE SEQUENCE [LARGE SCALE GENOMIC DNA]</scope>
    <source>
        <strain evidence="2 3">NIES-23</strain>
    </source>
</reference>
<sequence>MSQSSLNRRLIQLLGVILGIGIAIWLLRGFGILTFIPGGVILLFFLGAIAIGLIAYAQKTWWRF</sequence>
<accession>A0A1Z4KR91</accession>
<keyword evidence="1" id="KW-1133">Transmembrane helix</keyword>
<dbReference type="EMBL" id="AP018216">
    <property type="protein sequence ID" value="BAY71452.1"/>
    <property type="molecule type" value="Genomic_DNA"/>
</dbReference>
<feature type="transmembrane region" description="Helical" evidence="1">
    <location>
        <begin position="12"/>
        <end position="30"/>
    </location>
</feature>
<dbReference type="Proteomes" id="UP000217507">
    <property type="component" value="Chromosome"/>
</dbReference>
<feature type="transmembrane region" description="Helical" evidence="1">
    <location>
        <begin position="36"/>
        <end position="57"/>
    </location>
</feature>
<keyword evidence="1" id="KW-0812">Transmembrane</keyword>
<protein>
    <submittedName>
        <fullName evidence="2">Uncharacterized protein</fullName>
    </submittedName>
</protein>
<evidence type="ECO:0000313" key="2">
    <source>
        <dbReference type="EMBL" id="BAY71452.1"/>
    </source>
</evidence>